<dbReference type="SUPFAM" id="SSF46785">
    <property type="entry name" value="Winged helix' DNA-binding domain"/>
    <property type="match status" value="1"/>
</dbReference>
<dbReference type="InterPro" id="IPR036388">
    <property type="entry name" value="WH-like_DNA-bd_sf"/>
</dbReference>
<dbReference type="GO" id="GO:0003700">
    <property type="term" value="F:DNA-binding transcription factor activity"/>
    <property type="evidence" value="ECO:0007669"/>
    <property type="project" value="InterPro"/>
</dbReference>
<comment type="caution">
    <text evidence="6">The sequence shown here is derived from an EMBL/GenBank/DDBJ whole genome shotgun (WGS) entry which is preliminary data.</text>
</comment>
<dbReference type="Gene3D" id="1.20.120.530">
    <property type="entry name" value="GntR ligand-binding domain-like"/>
    <property type="match status" value="1"/>
</dbReference>
<reference evidence="6 7" key="1">
    <citation type="submission" date="2018-10" db="EMBL/GenBank/DDBJ databases">
        <authorList>
            <person name="Li J."/>
        </authorList>
    </citation>
    <scope>NUCLEOTIDE SEQUENCE [LARGE SCALE GENOMIC DNA]</scope>
    <source>
        <strain evidence="6 7">IF 016277</strain>
    </source>
</reference>
<dbReference type="PROSITE" id="PS50949">
    <property type="entry name" value="HTH_GNTR"/>
    <property type="match status" value="1"/>
</dbReference>
<feature type="region of interest" description="Disordered" evidence="4">
    <location>
        <begin position="16"/>
        <end position="48"/>
    </location>
</feature>
<organism evidence="6 7">
    <name type="scientific">Mycetocola tolaasinivorans</name>
    <dbReference type="NCBI Taxonomy" id="76635"/>
    <lineage>
        <taxon>Bacteria</taxon>
        <taxon>Bacillati</taxon>
        <taxon>Actinomycetota</taxon>
        <taxon>Actinomycetes</taxon>
        <taxon>Micrococcales</taxon>
        <taxon>Microbacteriaceae</taxon>
        <taxon>Mycetocola</taxon>
    </lineage>
</organism>
<name>A0A3L7AC35_9MICO</name>
<dbReference type="CDD" id="cd07377">
    <property type="entry name" value="WHTH_GntR"/>
    <property type="match status" value="1"/>
</dbReference>
<dbReference type="PRINTS" id="PR00035">
    <property type="entry name" value="HTHGNTR"/>
</dbReference>
<dbReference type="EMBL" id="RCUX01000002">
    <property type="protein sequence ID" value="RLP77544.1"/>
    <property type="molecule type" value="Genomic_DNA"/>
</dbReference>
<evidence type="ECO:0000259" key="5">
    <source>
        <dbReference type="PROSITE" id="PS50949"/>
    </source>
</evidence>
<keyword evidence="1" id="KW-0805">Transcription regulation</keyword>
<evidence type="ECO:0000256" key="1">
    <source>
        <dbReference type="ARBA" id="ARBA00023015"/>
    </source>
</evidence>
<protein>
    <submittedName>
        <fullName evidence="6">FadR family transcriptional regulator</fullName>
    </submittedName>
</protein>
<dbReference type="SMART" id="SM00895">
    <property type="entry name" value="FCD"/>
    <property type="match status" value="1"/>
</dbReference>
<dbReference type="InterPro" id="IPR008920">
    <property type="entry name" value="TF_FadR/GntR_C"/>
</dbReference>
<proteinExistence type="predicted"/>
<evidence type="ECO:0000313" key="6">
    <source>
        <dbReference type="EMBL" id="RLP77544.1"/>
    </source>
</evidence>
<dbReference type="InterPro" id="IPR000524">
    <property type="entry name" value="Tscrpt_reg_HTH_GntR"/>
</dbReference>
<dbReference type="SMART" id="SM00345">
    <property type="entry name" value="HTH_GNTR"/>
    <property type="match status" value="1"/>
</dbReference>
<evidence type="ECO:0000256" key="2">
    <source>
        <dbReference type="ARBA" id="ARBA00023125"/>
    </source>
</evidence>
<dbReference type="InterPro" id="IPR011711">
    <property type="entry name" value="GntR_C"/>
</dbReference>
<dbReference type="AlphaFoldDB" id="A0A3L7AC35"/>
<dbReference type="Proteomes" id="UP000272503">
    <property type="component" value="Unassembled WGS sequence"/>
</dbReference>
<evidence type="ECO:0000256" key="4">
    <source>
        <dbReference type="SAM" id="MobiDB-lite"/>
    </source>
</evidence>
<dbReference type="PANTHER" id="PTHR43537">
    <property type="entry name" value="TRANSCRIPTIONAL REGULATOR, GNTR FAMILY"/>
    <property type="match status" value="1"/>
</dbReference>
<dbReference type="InterPro" id="IPR036390">
    <property type="entry name" value="WH_DNA-bd_sf"/>
</dbReference>
<dbReference type="Pfam" id="PF00392">
    <property type="entry name" value="GntR"/>
    <property type="match status" value="1"/>
</dbReference>
<dbReference type="Pfam" id="PF07729">
    <property type="entry name" value="FCD"/>
    <property type="match status" value="1"/>
</dbReference>
<evidence type="ECO:0000313" key="7">
    <source>
        <dbReference type="Proteomes" id="UP000272503"/>
    </source>
</evidence>
<evidence type="ECO:0000256" key="3">
    <source>
        <dbReference type="ARBA" id="ARBA00023163"/>
    </source>
</evidence>
<dbReference type="GO" id="GO:0003677">
    <property type="term" value="F:DNA binding"/>
    <property type="evidence" value="ECO:0007669"/>
    <property type="project" value="UniProtKB-KW"/>
</dbReference>
<dbReference type="SUPFAM" id="SSF48008">
    <property type="entry name" value="GntR ligand-binding domain-like"/>
    <property type="match status" value="1"/>
</dbReference>
<keyword evidence="2" id="KW-0238">DNA-binding</keyword>
<dbReference type="PANTHER" id="PTHR43537:SF47">
    <property type="entry name" value="REGULATORY PROTEIN GNTR HTH"/>
    <property type="match status" value="1"/>
</dbReference>
<accession>A0A3L7AC35</accession>
<dbReference type="Gene3D" id="1.10.10.10">
    <property type="entry name" value="Winged helix-like DNA-binding domain superfamily/Winged helix DNA-binding domain"/>
    <property type="match status" value="1"/>
</dbReference>
<gene>
    <name evidence="6" type="ORF">D9V32_03635</name>
</gene>
<feature type="domain" description="HTH gntR-type" evidence="5">
    <location>
        <begin position="47"/>
        <end position="115"/>
    </location>
</feature>
<keyword evidence="3" id="KW-0804">Transcription</keyword>
<keyword evidence="7" id="KW-1185">Reference proteome</keyword>
<sequence length="275" mass="29695">MIVILNQMSYICPVSTSSPENPATEHPQGAASGPDSAATSPVTPRPHTVSQRIAADIRARIDSGEWTPGTRIPTEMTLAKTHGVGRGSVREALRSLSHAGLLEARAGDGTYVRARSELQVQITRRIQPDRLNDLFELRDLFERHTARGAARNATAADHAELARALAERDAATSIEAYIAHDARFHEIIVRSAGNALLTELYTSLDAVAAQLDSLPAAAGDIEAFRALAERTPDSHHDLLDAIVAHDPARAERIAARLIECARSLHDTVRPEISLP</sequence>